<protein>
    <submittedName>
        <fullName evidence="2">Uncharacterized protein</fullName>
    </submittedName>
</protein>
<evidence type="ECO:0000313" key="3">
    <source>
        <dbReference type="Proteomes" id="UP000680714"/>
    </source>
</evidence>
<gene>
    <name evidence="2" type="ORF">KEC16_05435</name>
</gene>
<keyword evidence="1" id="KW-1133">Transmembrane helix</keyword>
<dbReference type="EMBL" id="JAGTUF010000003">
    <property type="protein sequence ID" value="MBR9971153.1"/>
    <property type="molecule type" value="Genomic_DNA"/>
</dbReference>
<comment type="caution">
    <text evidence="2">The sequence shown here is derived from an EMBL/GenBank/DDBJ whole genome shotgun (WGS) entry which is preliminary data.</text>
</comment>
<keyword evidence="3" id="KW-1185">Reference proteome</keyword>
<accession>A0ABS5IBM8</accession>
<keyword evidence="1" id="KW-0472">Membrane</keyword>
<feature type="transmembrane region" description="Helical" evidence="1">
    <location>
        <begin position="67"/>
        <end position="84"/>
    </location>
</feature>
<feature type="transmembrane region" description="Helical" evidence="1">
    <location>
        <begin position="6"/>
        <end position="26"/>
    </location>
</feature>
<feature type="transmembrane region" description="Helical" evidence="1">
    <location>
        <begin position="33"/>
        <end position="55"/>
    </location>
</feature>
<dbReference type="Proteomes" id="UP000680714">
    <property type="component" value="Unassembled WGS sequence"/>
</dbReference>
<keyword evidence="1" id="KW-0812">Transmembrane</keyword>
<name>A0ABS5IBM8_9PROT</name>
<evidence type="ECO:0000313" key="2">
    <source>
        <dbReference type="EMBL" id="MBR9971153.1"/>
    </source>
</evidence>
<evidence type="ECO:0000256" key="1">
    <source>
        <dbReference type="SAM" id="Phobius"/>
    </source>
</evidence>
<organism evidence="2 3">
    <name type="scientific">Magnetospirillum sulfuroxidans</name>
    <dbReference type="NCBI Taxonomy" id="611300"/>
    <lineage>
        <taxon>Bacteria</taxon>
        <taxon>Pseudomonadati</taxon>
        <taxon>Pseudomonadota</taxon>
        <taxon>Alphaproteobacteria</taxon>
        <taxon>Rhodospirillales</taxon>
        <taxon>Rhodospirillaceae</taxon>
        <taxon>Magnetospirillum</taxon>
    </lineage>
</organism>
<dbReference type="RefSeq" id="WP_211546665.1">
    <property type="nucleotide sequence ID" value="NZ_JAGTUF010000003.1"/>
</dbReference>
<proteinExistence type="predicted"/>
<sequence>MGLGEFNFLALPVVVLLSLFGAPLAFRRAGFQWAKIVFGTVAVLFSALGMVGVIVSIQNKAGLGEIPLAWLVVPALGFALYRLSQIKAPA</sequence>
<reference evidence="2 3" key="1">
    <citation type="submission" date="2021-04" db="EMBL/GenBank/DDBJ databases">
        <title>Magnetospirillum sulfuroxidans sp. nov., a facultative chemolithoautotrophic sulfur-oxidizing alphaproteobacterium isolated from freshwater sediment and proposals for Paramagetospirillum gen. nov., and Magnetospirillaceae fam. nov.</title>
        <authorList>
            <person name="Koziaeva V."/>
            <person name="Geelhoed J.S."/>
            <person name="Sorokin D.Y."/>
            <person name="Grouzdev D.S."/>
        </authorList>
    </citation>
    <scope>NUCLEOTIDE SEQUENCE [LARGE SCALE GENOMIC DNA]</scope>
    <source>
        <strain evidence="2 3">J10</strain>
    </source>
</reference>